<evidence type="ECO:0000313" key="1">
    <source>
        <dbReference type="EMBL" id="ACB52874.1"/>
    </source>
</evidence>
<accession>B1WZX5</accession>
<evidence type="ECO:0000313" key="2">
    <source>
        <dbReference type="Proteomes" id="UP000001203"/>
    </source>
</evidence>
<dbReference type="Proteomes" id="UP000001203">
    <property type="component" value="Chromosome circular"/>
</dbReference>
<proteinExistence type="predicted"/>
<dbReference type="STRING" id="43989.cce_3526"/>
<dbReference type="AlphaFoldDB" id="B1WZX5"/>
<protein>
    <submittedName>
        <fullName evidence="1">Uncharacterized protein</fullName>
    </submittedName>
</protein>
<organism evidence="1 2">
    <name type="scientific">Crocosphaera subtropica (strain ATCC 51142 / BH68)</name>
    <name type="common">Cyanothece sp. (strain ATCC 51142)</name>
    <dbReference type="NCBI Taxonomy" id="43989"/>
    <lineage>
        <taxon>Bacteria</taxon>
        <taxon>Bacillati</taxon>
        <taxon>Cyanobacteriota</taxon>
        <taxon>Cyanophyceae</taxon>
        <taxon>Oscillatoriophycideae</taxon>
        <taxon>Chroococcales</taxon>
        <taxon>Aphanothecaceae</taxon>
        <taxon>Crocosphaera</taxon>
        <taxon>Crocosphaera subtropica</taxon>
    </lineage>
</organism>
<reference evidence="1 2" key="1">
    <citation type="journal article" date="2008" name="Proc. Natl. Acad. Sci. U.S.A.">
        <title>The genome of Cyanothece 51142, a unicellular diazotrophic cyanobacterium important in the marine nitrogen cycle.</title>
        <authorList>
            <person name="Welsh E.A."/>
            <person name="Liberton M."/>
            <person name="Stoeckel J."/>
            <person name="Loh T."/>
            <person name="Elvitigala T."/>
            <person name="Wang C."/>
            <person name="Wollam A."/>
            <person name="Fulton R.S."/>
            <person name="Clifton S.W."/>
            <person name="Jacobs J.M."/>
            <person name="Aurora R."/>
            <person name="Ghosh B.K."/>
            <person name="Sherman L.A."/>
            <person name="Smith R.D."/>
            <person name="Wilson R.K."/>
            <person name="Pakrasi H.B."/>
        </authorList>
    </citation>
    <scope>NUCLEOTIDE SEQUENCE [LARGE SCALE GENOMIC DNA]</scope>
    <source>
        <strain evidence="2">ATCC 51142 / BH68</strain>
    </source>
</reference>
<dbReference type="KEGG" id="cyt:cce_3526"/>
<dbReference type="RefSeq" id="WP_009545307.1">
    <property type="nucleotide sequence ID" value="NC_010546.1"/>
</dbReference>
<keyword evidence="2" id="KW-1185">Reference proteome</keyword>
<dbReference type="EMBL" id="CP000806">
    <property type="protein sequence ID" value="ACB52874.1"/>
    <property type="molecule type" value="Genomic_DNA"/>
</dbReference>
<dbReference type="eggNOG" id="ENOG502ZYZU">
    <property type="taxonomic scope" value="Bacteria"/>
</dbReference>
<dbReference type="OrthoDB" id="502220at2"/>
<name>B1WZX5_CROS5</name>
<dbReference type="HOGENOM" id="CLU_028870_0_0_3"/>
<gene>
    <name evidence="1" type="ordered locus">cce_3526</name>
</gene>
<sequence>MDSSNHQPYKSKLFNFVNRQSLRWRDRLIRSVQYLRVGTEWSLQILIYPIYLMVQAGRATRKQLRLGFTQKALPINKNNTVSSTPKVDRPLTRVFQETEHCLTQSKTQKKTKNETQTSPVMIQGVASEMDSHDLVLVAENNTIIDILSETQQKHLKKYIRLETANYWYDFKQQKKENLGLISIFSPEEDHVLPPIRWFWQVMRWMQTGTLAMTLDFFGESSLVPVIPQNTITTLSKKSQFSEQENSIKSLQLSASVHQKLQQWREHIKQKSNESLNIDNENPFRLEFLIYAAIDYFFNRVIPPQPLTSGSQQNTLQSSSEKIDHPWLSWRDLYEENPSVHIPATVSSSSPFLYQGNFSHYQAKKSFKKREKRNKKSLIQSSTKLQKTNNLQQSNRSDFLQSNHQIDKSLSHWVDTEAKSSGYVKHPLVRVLEWLDSAIHWLEEIVNNLSRFLRKRR</sequence>